<protein>
    <recommendedName>
        <fullName evidence="5">VWA domain-containing protein</fullName>
    </recommendedName>
</protein>
<dbReference type="Proteomes" id="UP000179454">
    <property type="component" value="Unassembled WGS sequence"/>
</dbReference>
<comment type="caution">
    <text evidence="2">The sequence shown here is derived from an EMBL/GenBank/DDBJ whole genome shotgun (WGS) entry which is preliminary data.</text>
</comment>
<gene>
    <name evidence="2" type="ORF">BBK91_003050</name>
    <name evidence="1" type="ORF">BBL17_005525</name>
</gene>
<reference evidence="3 4" key="1">
    <citation type="submission" date="2019-11" db="EMBL/GenBank/DDBJ databases">
        <title>Whole-genome sequencing of Allorhizobium vitis.</title>
        <authorList>
            <person name="Gan H.M."/>
            <person name="Savka M.A."/>
        </authorList>
    </citation>
    <scope>NUCLEOTIDE SEQUENCE [LARGE SCALE GENOMIC DNA]</scope>
    <source>
        <strain evidence="2 4">RF2/1</strain>
        <strain evidence="1 3">T1/7</strain>
    </source>
</reference>
<evidence type="ECO:0008006" key="5">
    <source>
        <dbReference type="Google" id="ProtNLM"/>
    </source>
</evidence>
<evidence type="ECO:0000313" key="3">
    <source>
        <dbReference type="Proteomes" id="UP000179454"/>
    </source>
</evidence>
<dbReference type="EMBL" id="MBFA02000002">
    <property type="protein sequence ID" value="MUP08853.1"/>
    <property type="molecule type" value="Genomic_DNA"/>
</dbReference>
<accession>A0ABD6H4I0</accession>
<evidence type="ECO:0000313" key="1">
    <source>
        <dbReference type="EMBL" id="MUO41249.1"/>
    </source>
</evidence>
<dbReference type="RefSeq" id="WP_015918602.1">
    <property type="nucleotide sequence ID" value="NZ_CP056044.1"/>
</dbReference>
<sequence>MGDGRFDPTDWDSFTTRTTAGKTRDAVFSSRSLHDSLNPAKAKGLMRESRDGTVNPSSNPIIIGLDVTGSMGTIPDYMVRDGLPAFFTSIYERKPVSDPHVMFMGIGDVVCDRAPLQVSQFEADIRIAEQLKDLFLEGGGGGNSSESYTLPWYFAAMHTSTDAFEKRGKKGFLFTVGDEEVPPLLKAEEIERVMGVRPQMDYTAEQLLDLVSRRYHVFHVVVEQGSHFQSYPDRVRNSWQSVLGQHVLMLSDYTKLAEVVVSTIQIVEGEHAADVASSWSGDTALVVQKATKGLSPATKSGGLRWFGGKK</sequence>
<dbReference type="AlphaFoldDB" id="A0ABD6H4I0"/>
<organism evidence="2 4">
    <name type="scientific">Agrobacterium vitis</name>
    <name type="common">Rhizobium vitis</name>
    <dbReference type="NCBI Taxonomy" id="373"/>
    <lineage>
        <taxon>Bacteria</taxon>
        <taxon>Pseudomonadati</taxon>
        <taxon>Pseudomonadota</taxon>
        <taxon>Alphaproteobacteria</taxon>
        <taxon>Hyphomicrobiales</taxon>
        <taxon>Rhizobiaceae</taxon>
        <taxon>Rhizobium/Agrobacterium group</taxon>
        <taxon>Agrobacterium</taxon>
    </lineage>
</organism>
<evidence type="ECO:0000313" key="2">
    <source>
        <dbReference type="EMBL" id="MUP08853.1"/>
    </source>
</evidence>
<dbReference type="EMBL" id="MBFE02000003">
    <property type="protein sequence ID" value="MUO41249.1"/>
    <property type="molecule type" value="Genomic_DNA"/>
</dbReference>
<name>A0ABD6H4I0_AGRVI</name>
<evidence type="ECO:0000313" key="4">
    <source>
        <dbReference type="Proteomes" id="UP000179536"/>
    </source>
</evidence>
<keyword evidence="3" id="KW-1185">Reference proteome</keyword>
<dbReference type="Proteomes" id="UP000179536">
    <property type="component" value="Unassembled WGS sequence"/>
</dbReference>
<proteinExistence type="predicted"/>